<dbReference type="NCBIfam" id="TIGR03454">
    <property type="entry name" value="partition_RepB"/>
    <property type="match status" value="1"/>
</dbReference>
<comment type="caution">
    <text evidence="4">The sequence shown here is derived from an EMBL/GenBank/DDBJ whole genome shotgun (WGS) entry which is preliminary data.</text>
</comment>
<dbReference type="InterPro" id="IPR003115">
    <property type="entry name" value="ParB_N"/>
</dbReference>
<dbReference type="Pfam" id="PF02195">
    <property type="entry name" value="ParB_N"/>
    <property type="match status" value="1"/>
</dbReference>
<dbReference type="InterPro" id="IPR004437">
    <property type="entry name" value="ParB/RepB/Spo0J"/>
</dbReference>
<dbReference type="PANTHER" id="PTHR33375">
    <property type="entry name" value="CHROMOSOME-PARTITIONING PROTEIN PARB-RELATED"/>
    <property type="match status" value="1"/>
</dbReference>
<dbReference type="InterPro" id="IPR011111">
    <property type="entry name" value="Plasmid_RepB"/>
</dbReference>
<evidence type="ECO:0000313" key="4">
    <source>
        <dbReference type="EMBL" id="MBB4000923.1"/>
    </source>
</evidence>
<dbReference type="InterPro" id="IPR017819">
    <property type="entry name" value="Plasmid_partition_RepB"/>
</dbReference>
<dbReference type="Gene3D" id="3.90.1530.30">
    <property type="match status" value="1"/>
</dbReference>
<dbReference type="EMBL" id="JACIEK010000041">
    <property type="protein sequence ID" value="MBB4000923.1"/>
    <property type="molecule type" value="Genomic_DNA"/>
</dbReference>
<feature type="region of interest" description="Disordered" evidence="2">
    <location>
        <begin position="1"/>
        <end position="37"/>
    </location>
</feature>
<evidence type="ECO:0000256" key="1">
    <source>
        <dbReference type="ARBA" id="ARBA00006295"/>
    </source>
</evidence>
<dbReference type="PANTHER" id="PTHR33375:SF1">
    <property type="entry name" value="CHROMOSOME-PARTITIONING PROTEIN PARB-RELATED"/>
    <property type="match status" value="1"/>
</dbReference>
<proteinExistence type="inferred from homology"/>
<dbReference type="InterPro" id="IPR037972">
    <property type="entry name" value="RepB_N"/>
</dbReference>
<dbReference type="Gene3D" id="1.10.10.2830">
    <property type="match status" value="1"/>
</dbReference>
<dbReference type="SUPFAM" id="SSF109709">
    <property type="entry name" value="KorB DNA-binding domain-like"/>
    <property type="match status" value="1"/>
</dbReference>
<dbReference type="Pfam" id="PF07506">
    <property type="entry name" value="RepB"/>
    <property type="match status" value="1"/>
</dbReference>
<feature type="region of interest" description="Disordered" evidence="2">
    <location>
        <begin position="334"/>
        <end position="355"/>
    </location>
</feature>
<dbReference type="SMART" id="SM00470">
    <property type="entry name" value="ParB"/>
    <property type="match status" value="1"/>
</dbReference>
<dbReference type="GO" id="GO:0007059">
    <property type="term" value="P:chromosome segregation"/>
    <property type="evidence" value="ECO:0007669"/>
    <property type="project" value="TreeGrafter"/>
</dbReference>
<feature type="domain" description="ParB-like N-terminal" evidence="3">
    <location>
        <begin position="68"/>
        <end position="161"/>
    </location>
</feature>
<dbReference type="InterPro" id="IPR036086">
    <property type="entry name" value="ParB/Sulfiredoxin_sf"/>
</dbReference>
<feature type="compositionally biased region" description="Polar residues" evidence="2">
    <location>
        <begin position="1"/>
        <end position="13"/>
    </location>
</feature>
<dbReference type="AlphaFoldDB" id="A0A7W6H976"/>
<dbReference type="GO" id="GO:0005694">
    <property type="term" value="C:chromosome"/>
    <property type="evidence" value="ECO:0007669"/>
    <property type="project" value="TreeGrafter"/>
</dbReference>
<dbReference type="CDD" id="cd16405">
    <property type="entry name" value="RepB_like_N"/>
    <property type="match status" value="1"/>
</dbReference>
<evidence type="ECO:0000256" key="2">
    <source>
        <dbReference type="SAM" id="MobiDB-lite"/>
    </source>
</evidence>
<reference evidence="4 5" key="1">
    <citation type="submission" date="2020-08" db="EMBL/GenBank/DDBJ databases">
        <title>Genomic Encyclopedia of Type Strains, Phase IV (KMG-IV): sequencing the most valuable type-strain genomes for metagenomic binning, comparative biology and taxonomic classification.</title>
        <authorList>
            <person name="Goeker M."/>
        </authorList>
    </citation>
    <scope>NUCLEOTIDE SEQUENCE [LARGE SCALE GENOMIC DNA]</scope>
    <source>
        <strain evidence="4 5">DSM 102238</strain>
    </source>
</reference>
<dbReference type="Proteomes" id="UP000542776">
    <property type="component" value="Unassembled WGS sequence"/>
</dbReference>
<accession>A0A7W6H976</accession>
<dbReference type="SUPFAM" id="SSF110849">
    <property type="entry name" value="ParB/Sulfiredoxin"/>
    <property type="match status" value="1"/>
</dbReference>
<evidence type="ECO:0000313" key="5">
    <source>
        <dbReference type="Proteomes" id="UP000542776"/>
    </source>
</evidence>
<dbReference type="NCBIfam" id="TIGR00180">
    <property type="entry name" value="parB_part"/>
    <property type="match status" value="1"/>
</dbReference>
<protein>
    <submittedName>
        <fullName evidence="4">ParB family chromosome partitioning protein</fullName>
    </submittedName>
</protein>
<sequence>MSKRSQSIASMFSTRAPETKSIDPDAAGAAKTPRVASASVRSMRESFSGFERENEELRARIGSGAMIVSIDPALIDPSPVLDRFEDDADSTAFQTLCQAIEERGQEIPVLLRQHPFAQGRYQSAYGHRRIRAARVLGRPVQAMIRVLSDEDLVIAQGMENSTREDLTYIERAVFAAQLEQTGHSRHVIGRSLAIDKAELSKLITVVRSVPPETIRAIGRAPKAGRTRWAKLAEAMSDIYVVSQLRRRQIQPDFQALKSDDRFVDLLRLATRRNTPEKLEHTVLDGRGRRIASLVTTGRDVRLIIDPELGPSFAQYLENRLPGLVNGYRSSILGETPTDSVLSEGPGSASQTPRRP</sequence>
<evidence type="ECO:0000259" key="3">
    <source>
        <dbReference type="SMART" id="SM00470"/>
    </source>
</evidence>
<gene>
    <name evidence="4" type="ORF">GGR04_004809</name>
</gene>
<name>A0A7W6H976_9HYPH</name>
<keyword evidence="5" id="KW-1185">Reference proteome</keyword>
<organism evidence="4 5">
    <name type="scientific">Aureimonas pseudogalii</name>
    <dbReference type="NCBI Taxonomy" id="1744844"/>
    <lineage>
        <taxon>Bacteria</taxon>
        <taxon>Pseudomonadati</taxon>
        <taxon>Pseudomonadota</taxon>
        <taxon>Alphaproteobacteria</taxon>
        <taxon>Hyphomicrobiales</taxon>
        <taxon>Aurantimonadaceae</taxon>
        <taxon>Aureimonas</taxon>
    </lineage>
</organism>
<dbReference type="RefSeq" id="WP_183203023.1">
    <property type="nucleotide sequence ID" value="NZ_JACIEK010000041.1"/>
</dbReference>
<dbReference type="GO" id="GO:0003677">
    <property type="term" value="F:DNA binding"/>
    <property type="evidence" value="ECO:0007669"/>
    <property type="project" value="InterPro"/>
</dbReference>
<comment type="similarity">
    <text evidence="1">Belongs to the ParB family.</text>
</comment>
<dbReference type="InterPro" id="IPR050336">
    <property type="entry name" value="Chromosome_partition/occlusion"/>
</dbReference>